<keyword evidence="1" id="KW-0503">Monooxygenase</keyword>
<dbReference type="InterPro" id="IPR051209">
    <property type="entry name" value="FAD-bind_Monooxygenase_sf"/>
</dbReference>
<dbReference type="RefSeq" id="WP_163917849.1">
    <property type="nucleotide sequence ID" value="NZ_AP022593.1"/>
</dbReference>
<reference evidence="1 2" key="1">
    <citation type="journal article" date="2019" name="Emerg. Microbes Infect.">
        <title>Comprehensive subspecies identification of 175 nontuberculous mycobacteria species based on 7547 genomic profiles.</title>
        <authorList>
            <person name="Matsumoto Y."/>
            <person name="Kinjo T."/>
            <person name="Motooka D."/>
            <person name="Nabeya D."/>
            <person name="Jung N."/>
            <person name="Uechi K."/>
            <person name="Horii T."/>
            <person name="Iida T."/>
            <person name="Fujita J."/>
            <person name="Nakamura S."/>
        </authorList>
    </citation>
    <scope>NUCLEOTIDE SEQUENCE [LARGE SCALE GENOMIC DNA]</scope>
    <source>
        <strain evidence="1 2">JCM 18538</strain>
    </source>
</reference>
<evidence type="ECO:0000313" key="1">
    <source>
        <dbReference type="EMBL" id="BBY47992.1"/>
    </source>
</evidence>
<dbReference type="Gene3D" id="3.50.50.60">
    <property type="entry name" value="FAD/NAD(P)-binding domain"/>
    <property type="match status" value="2"/>
</dbReference>
<dbReference type="EMBL" id="AP022593">
    <property type="protein sequence ID" value="BBY47992.1"/>
    <property type="molecule type" value="Genomic_DNA"/>
</dbReference>
<dbReference type="InterPro" id="IPR036188">
    <property type="entry name" value="FAD/NAD-bd_sf"/>
</dbReference>
<accession>A0A7I7RTQ1</accession>
<geneLocation type="plasmid" evidence="2">
    <name>pjcm18538 dna</name>
</geneLocation>
<evidence type="ECO:0000313" key="2">
    <source>
        <dbReference type="Proteomes" id="UP000467428"/>
    </source>
</evidence>
<dbReference type="PRINTS" id="PR00368">
    <property type="entry name" value="FADPNR"/>
</dbReference>
<dbReference type="PANTHER" id="PTHR42877">
    <property type="entry name" value="L-ORNITHINE N(5)-MONOOXYGENASE-RELATED"/>
    <property type="match status" value="1"/>
</dbReference>
<dbReference type="GO" id="GO:0004497">
    <property type="term" value="F:monooxygenase activity"/>
    <property type="evidence" value="ECO:0007669"/>
    <property type="project" value="UniProtKB-KW"/>
</dbReference>
<dbReference type="SUPFAM" id="SSF51905">
    <property type="entry name" value="FAD/NAD(P)-binding domain"/>
    <property type="match status" value="2"/>
</dbReference>
<dbReference type="Proteomes" id="UP000467428">
    <property type="component" value="Chromosome"/>
</dbReference>
<protein>
    <submittedName>
        <fullName evidence="1">Putative monooxygenase</fullName>
    </submittedName>
</protein>
<organism evidence="1 2">
    <name type="scientific">Mycolicibacterium arabiense</name>
    <dbReference type="NCBI Taxonomy" id="1286181"/>
    <lineage>
        <taxon>Bacteria</taxon>
        <taxon>Bacillati</taxon>
        <taxon>Actinomycetota</taxon>
        <taxon>Actinomycetes</taxon>
        <taxon>Mycobacteriales</taxon>
        <taxon>Mycobacteriaceae</taxon>
        <taxon>Mycolicibacterium</taxon>
    </lineage>
</organism>
<dbReference type="AlphaFoldDB" id="A0A7I7RTQ1"/>
<dbReference type="PANTHER" id="PTHR42877:SF4">
    <property type="entry name" value="FAD_NAD(P)-BINDING DOMAIN-CONTAINING PROTEIN-RELATED"/>
    <property type="match status" value="1"/>
</dbReference>
<keyword evidence="2" id="KW-1185">Reference proteome</keyword>
<dbReference type="Pfam" id="PF13450">
    <property type="entry name" value="NAD_binding_8"/>
    <property type="match status" value="1"/>
</dbReference>
<sequence>MIEAHHEVVVIGAGPGGIAAAHLLRERGIHDVVILERGADFGGTWRDNHYPGLAVDIPTLWYQLSFAPNPNWSRLFAPGPEIHRYLRDTATALGLYPLLRPHTEVTAQRWDDRAGRWLLSTRDGRTISARFLISSVGGYVNAKETVDIPGVEDFSGTILRPNAWDDAYDARDKRIAVIGTGSSGVQISAALSPVARRLEVYQRTPAWVLPKVDFDIPPSMRRVLRLPGVVPAINVAGRMLMDAAMIAPIVHVFSRLPDSVLKRVMPWYDAYCRALYRLLLRATVRDARTRRALLPKYGIMAKRPVISSAFLPALNRPNTQLVTTPIERITRDGIRTSDGREHPADLLVLATGYELWTDPETYREGTILGSNGFDLATYYRAHGLRSYAGTAHPRLPNRWEIVGPNGFVGFAWPDFVETIAAHAVRVIDETRRRGDDVVEVSQDAFNRWNATMAKRGRTAHLYFTDCNPGLNTYFINSQSDTVYHRPQTITGSRRFARRSPLRDYQFSRRAAVARPATSDLEEQPA</sequence>
<proteinExistence type="predicted"/>
<dbReference type="PRINTS" id="PR00411">
    <property type="entry name" value="PNDRDTASEI"/>
</dbReference>
<name>A0A7I7RTQ1_9MYCO</name>
<dbReference type="KEGG" id="marz:MARA_14600"/>
<keyword evidence="1" id="KW-0560">Oxidoreductase</keyword>
<gene>
    <name evidence="1" type="ORF">MARA_14600</name>
</gene>